<protein>
    <submittedName>
        <fullName evidence="5">Glycosyltransferase involved in cell wall biosynthesis</fullName>
    </submittedName>
</protein>
<dbReference type="PANTHER" id="PTHR12526:SF595">
    <property type="entry name" value="BLL5217 PROTEIN"/>
    <property type="match status" value="1"/>
</dbReference>
<dbReference type="EMBL" id="JAGGMS010000001">
    <property type="protein sequence ID" value="MBP2185749.1"/>
    <property type="molecule type" value="Genomic_DNA"/>
</dbReference>
<evidence type="ECO:0000313" key="5">
    <source>
        <dbReference type="EMBL" id="MBP2185749.1"/>
    </source>
</evidence>
<dbReference type="InterPro" id="IPR001296">
    <property type="entry name" value="Glyco_trans_1"/>
</dbReference>
<dbReference type="Pfam" id="PF13439">
    <property type="entry name" value="Glyco_transf_4"/>
    <property type="match status" value="1"/>
</dbReference>
<keyword evidence="1" id="KW-0328">Glycosyltransferase</keyword>
<evidence type="ECO:0000259" key="4">
    <source>
        <dbReference type="Pfam" id="PF13439"/>
    </source>
</evidence>
<feature type="domain" description="Glycosyltransferase subfamily 4-like N-terminal" evidence="4">
    <location>
        <begin position="20"/>
        <end position="130"/>
    </location>
</feature>
<dbReference type="RefSeq" id="WP_209668597.1">
    <property type="nucleotide sequence ID" value="NZ_JAGGMS010000001.1"/>
</dbReference>
<dbReference type="SUPFAM" id="SSF53756">
    <property type="entry name" value="UDP-Glycosyltransferase/glycogen phosphorylase"/>
    <property type="match status" value="1"/>
</dbReference>
<evidence type="ECO:0000256" key="1">
    <source>
        <dbReference type="ARBA" id="ARBA00022676"/>
    </source>
</evidence>
<dbReference type="Gene3D" id="3.40.50.2000">
    <property type="entry name" value="Glycogen Phosphorylase B"/>
    <property type="match status" value="2"/>
</dbReference>
<dbReference type="Proteomes" id="UP000741013">
    <property type="component" value="Unassembled WGS sequence"/>
</dbReference>
<feature type="domain" description="Glycosyl transferase family 1" evidence="3">
    <location>
        <begin position="185"/>
        <end position="350"/>
    </location>
</feature>
<accession>A0ABS4Q234</accession>
<evidence type="ECO:0000313" key="6">
    <source>
        <dbReference type="Proteomes" id="UP000741013"/>
    </source>
</evidence>
<dbReference type="Pfam" id="PF00534">
    <property type="entry name" value="Glycos_transf_1"/>
    <property type="match status" value="1"/>
</dbReference>
<dbReference type="InterPro" id="IPR028098">
    <property type="entry name" value="Glyco_trans_4-like_N"/>
</dbReference>
<keyword evidence="2" id="KW-0808">Transferase</keyword>
<comment type="caution">
    <text evidence="5">The sequence shown here is derived from an EMBL/GenBank/DDBJ whole genome shotgun (WGS) entry which is preliminary data.</text>
</comment>
<proteinExistence type="predicted"/>
<name>A0ABS4Q234_9PSEU</name>
<keyword evidence="6" id="KW-1185">Reference proteome</keyword>
<organism evidence="5 6">
    <name type="scientific">Amycolatopsis magusensis</name>
    <dbReference type="NCBI Taxonomy" id="882444"/>
    <lineage>
        <taxon>Bacteria</taxon>
        <taxon>Bacillati</taxon>
        <taxon>Actinomycetota</taxon>
        <taxon>Actinomycetes</taxon>
        <taxon>Pseudonocardiales</taxon>
        <taxon>Pseudonocardiaceae</taxon>
        <taxon>Amycolatopsis</taxon>
    </lineage>
</organism>
<evidence type="ECO:0000256" key="2">
    <source>
        <dbReference type="ARBA" id="ARBA00022679"/>
    </source>
</evidence>
<gene>
    <name evidence="5" type="ORF">JOM49_007275</name>
</gene>
<evidence type="ECO:0000259" key="3">
    <source>
        <dbReference type="Pfam" id="PF00534"/>
    </source>
</evidence>
<sequence>MSIRVLINAGPWLPVPPDGYGGIENIVAALVPELRRRGVHVVLASIAASPLETDELISAYDEPQFGQLLRPYNRAMGTGMTHMRRVVEELRNRDDLDLVHDHVEVVGPAMLGSLGEAGPPVLHTLHWDLAKHPAFYGDFNGYGRIHVNGVSASQLSGAPPALRSHSLGHVHLSTPLAEGADRRETPPKQDYVVVLGRITPGKGQHVAARLAKQISDDVVLAGPIGPFHTVAALEQALATDPEAARNPDVRYWCDEVRPHVDGHRVRWIGSLRATERDVLLARARACVFPLHWEEPGGTAVVESLALGTPVIGYRRGCLPELIDEGSTGFLVEPGDEDALADALARAGELDPAACRRAAATRFTPGVMAEQYLSLYRTVLGLDSVAHRTNGLRQTLKT</sequence>
<reference evidence="5 6" key="1">
    <citation type="submission" date="2021-03" db="EMBL/GenBank/DDBJ databases">
        <title>Sequencing the genomes of 1000 actinobacteria strains.</title>
        <authorList>
            <person name="Klenk H.-P."/>
        </authorList>
    </citation>
    <scope>NUCLEOTIDE SEQUENCE [LARGE SCALE GENOMIC DNA]</scope>
    <source>
        <strain evidence="5 6">DSM 45510</strain>
    </source>
</reference>
<dbReference type="PANTHER" id="PTHR12526">
    <property type="entry name" value="GLYCOSYLTRANSFERASE"/>
    <property type="match status" value="1"/>
</dbReference>